<sequence length="158" mass="17288">MPLRKPTWPGQREVSGGGGGPGPARRRWPWSGLAREKSVQSERHQRQRWQPRPGQREVSGSDGGPGLARGIPAQLEESQCRRPQPGRREPWPDPAREKSAEAVVAALAGPAWPCLAPQPGTQLERSQQWRQRPQPGQREVSIVSSSDSGSSPARGKSM</sequence>
<feature type="compositionally biased region" description="Low complexity" evidence="1">
    <location>
        <begin position="101"/>
        <end position="111"/>
    </location>
</feature>
<evidence type="ECO:0000256" key="1">
    <source>
        <dbReference type="SAM" id="MobiDB-lite"/>
    </source>
</evidence>
<protein>
    <submittedName>
        <fullName evidence="2">Uncharacterized protein</fullName>
    </submittedName>
</protein>
<reference evidence="2 3" key="1">
    <citation type="submission" date="2023-05" db="EMBL/GenBank/DDBJ databases">
        <title>B98-5 Cell Line De Novo Hybrid Assembly: An Optical Mapping Approach.</title>
        <authorList>
            <person name="Kananen K."/>
            <person name="Auerbach J.A."/>
            <person name="Kautto E."/>
            <person name="Blachly J.S."/>
        </authorList>
    </citation>
    <scope>NUCLEOTIDE SEQUENCE [LARGE SCALE GENOMIC DNA]</scope>
    <source>
        <strain evidence="2">B95-8</strain>
        <tissue evidence="2">Cell line</tissue>
    </source>
</reference>
<name>A0ABQ9WD83_SAGOE</name>
<feature type="compositionally biased region" description="Basic and acidic residues" evidence="1">
    <location>
        <begin position="86"/>
        <end position="100"/>
    </location>
</feature>
<evidence type="ECO:0000313" key="3">
    <source>
        <dbReference type="Proteomes" id="UP001266305"/>
    </source>
</evidence>
<evidence type="ECO:0000313" key="2">
    <source>
        <dbReference type="EMBL" id="KAK2119592.1"/>
    </source>
</evidence>
<feature type="compositionally biased region" description="Basic and acidic residues" evidence="1">
    <location>
        <begin position="34"/>
        <end position="44"/>
    </location>
</feature>
<feature type="region of interest" description="Disordered" evidence="1">
    <location>
        <begin position="1"/>
        <end position="158"/>
    </location>
</feature>
<dbReference type="EMBL" id="JASSZA010000001">
    <property type="protein sequence ID" value="KAK2119592.1"/>
    <property type="molecule type" value="Genomic_DNA"/>
</dbReference>
<gene>
    <name evidence="2" type="ORF">P7K49_000978</name>
</gene>
<accession>A0ABQ9WD83</accession>
<keyword evidence="3" id="KW-1185">Reference proteome</keyword>
<proteinExistence type="predicted"/>
<comment type="caution">
    <text evidence="2">The sequence shown here is derived from an EMBL/GenBank/DDBJ whole genome shotgun (WGS) entry which is preliminary data.</text>
</comment>
<feature type="compositionally biased region" description="Low complexity" evidence="1">
    <location>
        <begin position="125"/>
        <end position="151"/>
    </location>
</feature>
<dbReference type="Proteomes" id="UP001266305">
    <property type="component" value="Unassembled WGS sequence"/>
</dbReference>
<organism evidence="2 3">
    <name type="scientific">Saguinus oedipus</name>
    <name type="common">Cotton-top tamarin</name>
    <name type="synonym">Oedipomidas oedipus</name>
    <dbReference type="NCBI Taxonomy" id="9490"/>
    <lineage>
        <taxon>Eukaryota</taxon>
        <taxon>Metazoa</taxon>
        <taxon>Chordata</taxon>
        <taxon>Craniata</taxon>
        <taxon>Vertebrata</taxon>
        <taxon>Euteleostomi</taxon>
        <taxon>Mammalia</taxon>
        <taxon>Eutheria</taxon>
        <taxon>Euarchontoglires</taxon>
        <taxon>Primates</taxon>
        <taxon>Haplorrhini</taxon>
        <taxon>Platyrrhini</taxon>
        <taxon>Cebidae</taxon>
        <taxon>Callitrichinae</taxon>
        <taxon>Saguinus</taxon>
    </lineage>
</organism>